<comment type="subunit">
    <text evidence="10">Monomer.</text>
</comment>
<evidence type="ECO:0000256" key="12">
    <source>
        <dbReference type="PIRSR" id="PIRSR001492-2"/>
    </source>
</evidence>
<feature type="binding site" evidence="10 13">
    <location>
        <position position="17"/>
    </location>
    <ligand>
        <name>Mn(2+)</name>
        <dbReference type="ChEBI" id="CHEBI:29035"/>
        <label>2</label>
    </ligand>
</feature>
<keyword evidence="6 10" id="KW-0324">Glycolysis</keyword>
<dbReference type="GO" id="GO:0030145">
    <property type="term" value="F:manganese ion binding"/>
    <property type="evidence" value="ECO:0007669"/>
    <property type="project" value="UniProtKB-UniRule"/>
</dbReference>
<keyword evidence="8 10" id="KW-0413">Isomerase</keyword>
<feature type="binding site" evidence="10 13">
    <location>
        <position position="407"/>
    </location>
    <ligand>
        <name>Mn(2+)</name>
        <dbReference type="ChEBI" id="CHEBI:29035"/>
        <label>1</label>
    </ligand>
</feature>
<feature type="binding site" evidence="10 12">
    <location>
        <position position="196"/>
    </location>
    <ligand>
        <name>substrate</name>
    </ligand>
</feature>
<feature type="binding site" evidence="10 12">
    <location>
        <position position="190"/>
    </location>
    <ligand>
        <name>substrate</name>
    </ligand>
</feature>
<keyword evidence="7 10" id="KW-0464">Manganese</keyword>
<dbReference type="EMBL" id="MJAT01000001">
    <property type="protein sequence ID" value="OEH86823.1"/>
    <property type="molecule type" value="Genomic_DNA"/>
</dbReference>
<evidence type="ECO:0000313" key="17">
    <source>
        <dbReference type="Proteomes" id="UP000095255"/>
    </source>
</evidence>
<evidence type="ECO:0000256" key="6">
    <source>
        <dbReference type="ARBA" id="ARBA00023152"/>
    </source>
</evidence>
<keyword evidence="5 10" id="KW-0479">Metal-binding</keyword>
<dbReference type="PANTHER" id="PTHR31637:SF0">
    <property type="entry name" value="2,3-BISPHOSPHOGLYCERATE-INDEPENDENT PHOSPHOGLYCERATE MUTASE"/>
    <property type="match status" value="1"/>
</dbReference>
<dbReference type="GO" id="GO:0005829">
    <property type="term" value="C:cytosol"/>
    <property type="evidence" value="ECO:0007669"/>
    <property type="project" value="TreeGrafter"/>
</dbReference>
<dbReference type="PIRSF" id="PIRSF001492">
    <property type="entry name" value="IPGAM"/>
    <property type="match status" value="1"/>
</dbReference>
<evidence type="ECO:0000256" key="1">
    <source>
        <dbReference type="ARBA" id="ARBA00000370"/>
    </source>
</evidence>
<organism evidence="16 17">
    <name type="scientific">Desulfuribacillus stibiiarsenatis</name>
    <dbReference type="NCBI Taxonomy" id="1390249"/>
    <lineage>
        <taxon>Bacteria</taxon>
        <taxon>Bacillati</taxon>
        <taxon>Bacillota</taxon>
        <taxon>Desulfuribacillia</taxon>
        <taxon>Desulfuribacillales</taxon>
        <taxon>Desulfuribacillaceae</taxon>
        <taxon>Desulfuribacillus</taxon>
    </lineage>
</organism>
<dbReference type="Pfam" id="PF01676">
    <property type="entry name" value="Metalloenzyme"/>
    <property type="match status" value="1"/>
</dbReference>
<feature type="domain" description="Metalloenzyme" evidence="14">
    <location>
        <begin position="9"/>
        <end position="502"/>
    </location>
</feature>
<feature type="binding site" evidence="10 12">
    <location>
        <begin position="266"/>
        <end position="269"/>
    </location>
    <ligand>
        <name>substrate</name>
    </ligand>
</feature>
<reference evidence="16 17" key="1">
    <citation type="submission" date="2016-09" db="EMBL/GenBank/DDBJ databases">
        <title>Desulfuribacillus arsenicus sp. nov., an obligately anaerobic, dissimilatory arsenic- and antimonate-reducing bacterium isolated from anoxic sediments.</title>
        <authorList>
            <person name="Abin C.A."/>
            <person name="Hollibaugh J.T."/>
        </authorList>
    </citation>
    <scope>NUCLEOTIDE SEQUENCE [LARGE SCALE GENOMIC DNA]</scope>
    <source>
        <strain evidence="16 17">MLFW-2</strain>
    </source>
</reference>
<comment type="catalytic activity">
    <reaction evidence="1 10">
        <text>(2R)-2-phosphoglycerate = (2R)-3-phosphoglycerate</text>
        <dbReference type="Rhea" id="RHEA:15901"/>
        <dbReference type="ChEBI" id="CHEBI:58272"/>
        <dbReference type="ChEBI" id="CHEBI:58289"/>
        <dbReference type="EC" id="5.4.2.12"/>
    </reaction>
</comment>
<gene>
    <name evidence="10" type="primary">gpmI</name>
    <name evidence="16" type="ORF">BHU72_00720</name>
</gene>
<comment type="pathway">
    <text evidence="2 10">Carbohydrate degradation; glycolysis; pyruvate from D-glyceraldehyde 3-phosphate: step 3/5.</text>
</comment>
<evidence type="ECO:0000256" key="11">
    <source>
        <dbReference type="PIRSR" id="PIRSR001492-1"/>
    </source>
</evidence>
<dbReference type="Gene3D" id="3.40.1450.10">
    <property type="entry name" value="BPG-independent phosphoglycerate mutase, domain B"/>
    <property type="match status" value="1"/>
</dbReference>
<feature type="binding site" evidence="10 13">
    <location>
        <position position="466"/>
    </location>
    <ligand>
        <name>Mn(2+)</name>
        <dbReference type="ChEBI" id="CHEBI:29035"/>
        <label>1</label>
    </ligand>
</feature>
<dbReference type="OrthoDB" id="9800863at2"/>
<dbReference type="Pfam" id="PF06415">
    <property type="entry name" value="iPGM_N"/>
    <property type="match status" value="1"/>
</dbReference>
<evidence type="ECO:0000256" key="13">
    <source>
        <dbReference type="PIRSR" id="PIRSR001492-3"/>
    </source>
</evidence>
<evidence type="ECO:0000256" key="9">
    <source>
        <dbReference type="ARBA" id="ARBA00071648"/>
    </source>
</evidence>
<dbReference type="InterPro" id="IPR017850">
    <property type="entry name" value="Alkaline_phosphatase_core_sf"/>
</dbReference>
<dbReference type="NCBIfam" id="TIGR01307">
    <property type="entry name" value="pgm_bpd_ind"/>
    <property type="match status" value="1"/>
</dbReference>
<sequence>MNKLINRAKPIALIILDGFGLRDEVDANAVKQANTPNFDQLQKDYPFVSMGASGEHVGLPDGQMGNSEVGHLNIGAGRIVYQELTRISKAIQTGEFFENPALVDAIHCAKQNHKNLHVMGLLSDGGVHSHNEHLYALLQLAKKEGISEVYIHAFLDGRDTSPESGARYVRELEDQIETIGIGKIATIQGRYYAMDRDRRWDRVQKAYRSMVLGEGLPTNKPFQAMEDFYRNEIYDEFVLPTVIVNEEQLPITTIQEGDSVIFFNFRPDRAIQLTRAFTEIHFPEIDRGKEPPKVHFVCLTEYSETIQARVAFEPTNLVNTLGEVLQNHQLTQLRIAETEKFKHVTSFFSGGREQGFQGETRLLIDSPRVATYDLKPEMSAYEVTEAVCQQIDQDAFDVIILNFANADMVGHTGQLPAAIKAIEAVDECLGKVVQSVLSKGGIALITADHGNADMMRYPDGGVHTAHTVNRVPMIITKSGLQLREDGILADIAPTILQLLGIEQPKEMTGNTLILNF</sequence>
<dbReference type="UniPathway" id="UPA00109">
    <property type="reaction ID" value="UER00186"/>
</dbReference>
<evidence type="ECO:0000256" key="5">
    <source>
        <dbReference type="ARBA" id="ARBA00022723"/>
    </source>
</evidence>
<evidence type="ECO:0000259" key="15">
    <source>
        <dbReference type="Pfam" id="PF06415"/>
    </source>
</evidence>
<feature type="binding site" evidence="10 13">
    <location>
        <position position="448"/>
    </location>
    <ligand>
        <name>Mn(2+)</name>
        <dbReference type="ChEBI" id="CHEBI:29035"/>
        <label>2</label>
    </ligand>
</feature>
<dbReference type="InterPro" id="IPR006124">
    <property type="entry name" value="Metalloenzyme"/>
</dbReference>
<feature type="active site" description="Phosphoserine intermediate" evidence="10 11">
    <location>
        <position position="67"/>
    </location>
</feature>
<evidence type="ECO:0000313" key="16">
    <source>
        <dbReference type="EMBL" id="OEH86823.1"/>
    </source>
</evidence>
<feature type="domain" description="BPG-independent PGAM N-terminal" evidence="15">
    <location>
        <begin position="87"/>
        <end position="304"/>
    </location>
</feature>
<feature type="binding site" evidence="10 12">
    <location>
        <position position="340"/>
    </location>
    <ligand>
        <name>substrate</name>
    </ligand>
</feature>
<dbReference type="STRING" id="1390249.BHU72_00720"/>
<dbReference type="HAMAP" id="MF_01038">
    <property type="entry name" value="GpmI"/>
    <property type="match status" value="1"/>
</dbReference>
<dbReference type="EC" id="5.4.2.12" evidence="4 10"/>
<evidence type="ECO:0000256" key="3">
    <source>
        <dbReference type="ARBA" id="ARBA00008819"/>
    </source>
</evidence>
<proteinExistence type="inferred from homology"/>
<dbReference type="SUPFAM" id="SSF64158">
    <property type="entry name" value="2,3-Bisphosphoglycerate-independent phosphoglycerate mutase, substrate-binding domain"/>
    <property type="match status" value="1"/>
</dbReference>
<evidence type="ECO:0000259" key="14">
    <source>
        <dbReference type="Pfam" id="PF01676"/>
    </source>
</evidence>
<dbReference type="GO" id="GO:0006096">
    <property type="term" value="P:glycolytic process"/>
    <property type="evidence" value="ECO:0007669"/>
    <property type="project" value="UniProtKB-UniRule"/>
</dbReference>
<dbReference type="InterPro" id="IPR011258">
    <property type="entry name" value="BPG-indep_PGM_N"/>
</dbReference>
<comment type="cofactor">
    <cofactor evidence="10">
        <name>Mn(2+)</name>
        <dbReference type="ChEBI" id="CHEBI:29035"/>
    </cofactor>
    <text evidence="10">Binds 2 manganese ions per subunit.</text>
</comment>
<name>A0A1E5LA05_9FIRM</name>
<feature type="binding site" evidence="10 12">
    <location>
        <position position="128"/>
    </location>
    <ligand>
        <name>substrate</name>
    </ligand>
</feature>
<dbReference type="SUPFAM" id="SSF53649">
    <property type="entry name" value="Alkaline phosphatase-like"/>
    <property type="match status" value="1"/>
</dbReference>
<comment type="caution">
    <text evidence="16">The sequence shown here is derived from an EMBL/GenBank/DDBJ whole genome shotgun (WGS) entry which is preliminary data.</text>
</comment>
<keyword evidence="17" id="KW-1185">Reference proteome</keyword>
<dbReference type="GO" id="GO:0004619">
    <property type="term" value="F:phosphoglycerate mutase activity"/>
    <property type="evidence" value="ECO:0007669"/>
    <property type="project" value="UniProtKB-UniRule"/>
</dbReference>
<dbReference type="InterPro" id="IPR005995">
    <property type="entry name" value="Pgm_bpd_ind"/>
</dbReference>
<evidence type="ECO:0000256" key="2">
    <source>
        <dbReference type="ARBA" id="ARBA00004798"/>
    </source>
</evidence>
<dbReference type="Gene3D" id="3.40.720.10">
    <property type="entry name" value="Alkaline Phosphatase, subunit A"/>
    <property type="match status" value="1"/>
</dbReference>
<dbReference type="InterPro" id="IPR036646">
    <property type="entry name" value="PGAM_B_sf"/>
</dbReference>
<feature type="binding site" evidence="10 13">
    <location>
        <position position="449"/>
    </location>
    <ligand>
        <name>Mn(2+)</name>
        <dbReference type="ChEBI" id="CHEBI:29035"/>
        <label>2</label>
    </ligand>
</feature>
<comment type="similarity">
    <text evidence="3 10">Belongs to the BPG-independent phosphoglycerate mutase family.</text>
</comment>
<feature type="binding site" evidence="10 13">
    <location>
        <position position="67"/>
    </location>
    <ligand>
        <name>Mn(2+)</name>
        <dbReference type="ChEBI" id="CHEBI:29035"/>
        <label>2</label>
    </ligand>
</feature>
<dbReference type="PANTHER" id="PTHR31637">
    <property type="entry name" value="2,3-BISPHOSPHOGLYCERATE-INDEPENDENT PHOSPHOGLYCERATE MUTASE"/>
    <property type="match status" value="1"/>
</dbReference>
<protein>
    <recommendedName>
        <fullName evidence="9 10">2,3-bisphosphoglycerate-independent phosphoglycerate mutase</fullName>
        <shortName evidence="10">BPG-independent PGAM</shortName>
        <shortName evidence="10">Phosphoglyceromutase</shortName>
        <shortName evidence="10">iPGM</shortName>
        <ecNumber evidence="4 10">5.4.2.12</ecNumber>
    </recommendedName>
</protein>
<dbReference type="GO" id="GO:0006007">
    <property type="term" value="P:glucose catabolic process"/>
    <property type="evidence" value="ECO:0007669"/>
    <property type="project" value="InterPro"/>
</dbReference>
<evidence type="ECO:0000256" key="8">
    <source>
        <dbReference type="ARBA" id="ARBA00023235"/>
    </source>
</evidence>
<dbReference type="AlphaFoldDB" id="A0A1E5LA05"/>
<dbReference type="Proteomes" id="UP000095255">
    <property type="component" value="Unassembled WGS sequence"/>
</dbReference>
<evidence type="ECO:0000256" key="4">
    <source>
        <dbReference type="ARBA" id="ARBA00012026"/>
    </source>
</evidence>
<comment type="function">
    <text evidence="10">Catalyzes the interconversion of 2-phosphoglycerate and 3-phosphoglycerate.</text>
</comment>
<feature type="binding site" evidence="10 13">
    <location>
        <position position="411"/>
    </location>
    <ligand>
        <name>Mn(2+)</name>
        <dbReference type="ChEBI" id="CHEBI:29035"/>
        <label>1</label>
    </ligand>
</feature>
<evidence type="ECO:0000256" key="10">
    <source>
        <dbReference type="HAMAP-Rule" id="MF_01038"/>
    </source>
</evidence>
<accession>A0A1E5LA05</accession>
<dbReference type="FunFam" id="3.40.1450.10:FF:000001">
    <property type="entry name" value="2,3-bisphosphoglycerate-independent phosphoglycerate mutase"/>
    <property type="match status" value="1"/>
</dbReference>
<dbReference type="CDD" id="cd16010">
    <property type="entry name" value="iPGM"/>
    <property type="match status" value="1"/>
</dbReference>
<evidence type="ECO:0000256" key="7">
    <source>
        <dbReference type="ARBA" id="ARBA00023211"/>
    </source>
</evidence>
<feature type="binding site" evidence="10 12">
    <location>
        <begin position="158"/>
        <end position="159"/>
    </location>
    <ligand>
        <name>substrate</name>
    </ligand>
</feature>